<dbReference type="EMBL" id="CACSIK010000001">
    <property type="protein sequence ID" value="CAA0085053.1"/>
    <property type="molecule type" value="Genomic_DNA"/>
</dbReference>
<reference evidence="4 5" key="1">
    <citation type="submission" date="2019-11" db="EMBL/GenBank/DDBJ databases">
        <authorList>
            <person name="Holert J."/>
        </authorList>
    </citation>
    <scope>NUCLEOTIDE SEQUENCE [LARGE SCALE GENOMIC DNA]</scope>
    <source>
        <strain evidence="2">BC3_2A</strain>
        <strain evidence="3">SB11_1A</strain>
    </source>
</reference>
<keyword evidence="1" id="KW-1133">Transmembrane helix</keyword>
<feature type="transmembrane region" description="Helical" evidence="1">
    <location>
        <begin position="123"/>
        <end position="147"/>
    </location>
</feature>
<evidence type="ECO:0000313" key="4">
    <source>
        <dbReference type="Proteomes" id="UP000435877"/>
    </source>
</evidence>
<dbReference type="OrthoDB" id="5733558at2"/>
<protein>
    <submittedName>
        <fullName evidence="3">Uncharacterized protein</fullName>
    </submittedName>
</protein>
<dbReference type="EMBL" id="CACSIM010000001">
    <property type="protein sequence ID" value="CAA0081208.1"/>
    <property type="molecule type" value="Genomic_DNA"/>
</dbReference>
<dbReference type="RefSeq" id="WP_159267454.1">
    <property type="nucleotide sequence ID" value="NZ_CACSIK010000001.1"/>
</dbReference>
<feature type="transmembrane region" description="Helical" evidence="1">
    <location>
        <begin position="89"/>
        <end position="111"/>
    </location>
</feature>
<dbReference type="Proteomes" id="UP000435877">
    <property type="component" value="Unassembled WGS sequence"/>
</dbReference>
<evidence type="ECO:0000313" key="5">
    <source>
        <dbReference type="Proteomes" id="UP000439591"/>
    </source>
</evidence>
<name>A0A5S9N5K5_9GAMM</name>
<proteinExistence type="predicted"/>
<dbReference type="Proteomes" id="UP000439591">
    <property type="component" value="Unassembled WGS sequence"/>
</dbReference>
<accession>A0A5S9N5K5</accession>
<organism evidence="3 4">
    <name type="scientific">Zhongshania aliphaticivorans</name>
    <dbReference type="NCBI Taxonomy" id="1470434"/>
    <lineage>
        <taxon>Bacteria</taxon>
        <taxon>Pseudomonadati</taxon>
        <taxon>Pseudomonadota</taxon>
        <taxon>Gammaproteobacteria</taxon>
        <taxon>Cellvibrionales</taxon>
        <taxon>Spongiibacteraceae</taxon>
        <taxon>Zhongshania</taxon>
    </lineage>
</organism>
<sequence>MSTFPFFTPPVFSLDSWHTLYTLILVITAAISFIGLRNNRGDINHYLPSNAWRRAIIYFCVCSLLSVFTGVTDALLLRPVASTENINDPLWLCSFLVCTGFIIFAYGYIWARGTYTAGRPWHPVSCSLFGIMWGLSQGQLFLSFWALCEIFNMSLLLTALLTAVTISIYNGLWQQHYWDHYVSPDHNIAEWNLRKVLLCHVPNLILTLSFLSVYGNIQLYLFLQTTALLISSHRMHFPHWADRSVSLSKT</sequence>
<feature type="transmembrane region" description="Helical" evidence="1">
    <location>
        <begin position="204"/>
        <end position="223"/>
    </location>
</feature>
<evidence type="ECO:0000313" key="3">
    <source>
        <dbReference type="EMBL" id="CAA0085053.1"/>
    </source>
</evidence>
<feature type="transmembrane region" description="Helical" evidence="1">
    <location>
        <begin position="153"/>
        <end position="172"/>
    </location>
</feature>
<feature type="transmembrane region" description="Helical" evidence="1">
    <location>
        <begin position="20"/>
        <end position="36"/>
    </location>
</feature>
<feature type="transmembrane region" description="Helical" evidence="1">
    <location>
        <begin position="56"/>
        <end position="77"/>
    </location>
</feature>
<keyword evidence="1" id="KW-0472">Membrane</keyword>
<dbReference type="AlphaFoldDB" id="A0A5S9N5K5"/>
<gene>
    <name evidence="3" type="ORF">IHBHHGIJ_00787</name>
    <name evidence="2" type="ORF">KFEGEMFD_00363</name>
</gene>
<keyword evidence="4" id="KW-1185">Reference proteome</keyword>
<evidence type="ECO:0000313" key="2">
    <source>
        <dbReference type="EMBL" id="CAA0081208.1"/>
    </source>
</evidence>
<evidence type="ECO:0000256" key="1">
    <source>
        <dbReference type="SAM" id="Phobius"/>
    </source>
</evidence>
<keyword evidence="1" id="KW-0812">Transmembrane</keyword>